<gene>
    <name evidence="9" type="ORF">DSTB1V02_LOCUS10987</name>
</gene>
<organism evidence="9">
    <name type="scientific">Darwinula stevensoni</name>
    <dbReference type="NCBI Taxonomy" id="69355"/>
    <lineage>
        <taxon>Eukaryota</taxon>
        <taxon>Metazoa</taxon>
        <taxon>Ecdysozoa</taxon>
        <taxon>Arthropoda</taxon>
        <taxon>Crustacea</taxon>
        <taxon>Oligostraca</taxon>
        <taxon>Ostracoda</taxon>
        <taxon>Podocopa</taxon>
        <taxon>Podocopida</taxon>
        <taxon>Darwinulocopina</taxon>
        <taxon>Darwinuloidea</taxon>
        <taxon>Darwinulidae</taxon>
        <taxon>Darwinula</taxon>
    </lineage>
</organism>
<evidence type="ECO:0000256" key="4">
    <source>
        <dbReference type="ARBA" id="ARBA00023136"/>
    </source>
</evidence>
<dbReference type="AlphaFoldDB" id="A0A7R9FQD9"/>
<feature type="compositionally biased region" description="Low complexity" evidence="6">
    <location>
        <begin position="417"/>
        <end position="433"/>
    </location>
</feature>
<feature type="non-terminal residue" evidence="9">
    <location>
        <position position="1034"/>
    </location>
</feature>
<feature type="compositionally biased region" description="Polar residues" evidence="6">
    <location>
        <begin position="233"/>
        <end position="245"/>
    </location>
</feature>
<dbReference type="SMART" id="SM00667">
    <property type="entry name" value="LisH"/>
    <property type="match status" value="1"/>
</dbReference>
<dbReference type="EMBL" id="LR902889">
    <property type="protein sequence ID" value="CAD7251220.1"/>
    <property type="molecule type" value="Genomic_DNA"/>
</dbReference>
<evidence type="ECO:0000256" key="7">
    <source>
        <dbReference type="SAM" id="Phobius"/>
    </source>
</evidence>
<feature type="region of interest" description="Disordered" evidence="6">
    <location>
        <begin position="233"/>
        <end position="259"/>
    </location>
</feature>
<proteinExistence type="predicted"/>
<dbReference type="PROSITE" id="PS50897">
    <property type="entry name" value="CTLH"/>
    <property type="match status" value="1"/>
</dbReference>
<feature type="transmembrane region" description="Helical" evidence="7">
    <location>
        <begin position="86"/>
        <end position="111"/>
    </location>
</feature>
<dbReference type="GO" id="GO:0005783">
    <property type="term" value="C:endoplasmic reticulum"/>
    <property type="evidence" value="ECO:0007669"/>
    <property type="project" value="InterPro"/>
</dbReference>
<evidence type="ECO:0000259" key="8">
    <source>
        <dbReference type="PROSITE" id="PS50897"/>
    </source>
</evidence>
<dbReference type="PANTHER" id="PTHR12680">
    <property type="entry name" value="PUTATIVE HOMEODOMAIN TRANSCRIPTION FACTOR PHTF"/>
    <property type="match status" value="1"/>
</dbReference>
<keyword evidence="10" id="KW-1185">Reference proteome</keyword>
<reference evidence="9" key="1">
    <citation type="submission" date="2020-11" db="EMBL/GenBank/DDBJ databases">
        <authorList>
            <person name="Tran Van P."/>
        </authorList>
    </citation>
    <scope>NUCLEOTIDE SEQUENCE</scope>
</reference>
<evidence type="ECO:0000256" key="5">
    <source>
        <dbReference type="ARBA" id="ARBA00023180"/>
    </source>
</evidence>
<dbReference type="SMART" id="SM00757">
    <property type="entry name" value="CRA"/>
    <property type="match status" value="1"/>
</dbReference>
<keyword evidence="4 7" id="KW-0472">Membrane</keyword>
<keyword evidence="5" id="KW-0325">Glycoprotein</keyword>
<feature type="compositionally biased region" description="Basic residues" evidence="6">
    <location>
        <begin position="185"/>
        <end position="195"/>
    </location>
</feature>
<dbReference type="InterPro" id="IPR013144">
    <property type="entry name" value="CRA_dom"/>
</dbReference>
<comment type="subcellular location">
    <subcellularLocation>
        <location evidence="1">Membrane</location>
        <topology evidence="1">Multi-pass membrane protein</topology>
    </subcellularLocation>
</comment>
<dbReference type="OrthoDB" id="1933455at2759"/>
<dbReference type="Proteomes" id="UP000677054">
    <property type="component" value="Unassembled WGS sequence"/>
</dbReference>
<evidence type="ECO:0000256" key="6">
    <source>
        <dbReference type="SAM" id="MobiDB-lite"/>
    </source>
</evidence>
<dbReference type="PANTHER" id="PTHR12680:SF6">
    <property type="entry name" value="PROTEIN PHTF"/>
    <property type="match status" value="1"/>
</dbReference>
<accession>A0A7R9FQD9</accession>
<sequence length="1034" mass="116778">MEKIGAYDKQQWERTVEEKILRGLKHVPKRTGKLKTDLIDIDLVTGSTYPKAKPQNGNLSLILLGVCRALFLPCWWQWWQRHTSQYLLSLLVSTYFVQLAVMMLCFCGCFSDGWKVSIEGEDGHGITIAEILSPVIVMIVLSIVHTHIAATHSVTSHSSLSKSLGSVKKSSPNMKRPSNVSCKLYRTRRSTRSRRSASEEPELPSPRQKLEKRSHSLDGQVCMYHQSHRVTFQNPLDATAENNNDGTEETCGAASESQQTEWSNCRQDEYISSSSKSMYVIQEAERKLEEAVQPRALFEDTDAGISDAPVGQDDRRDSAMELNDSGVDSSWASAIEKRKSKNPNASHVEVRYSENGLSSGCEGEPLSEGEHGSEAKPLMNGFIGKSQSRFSGLKKTVRNGFESKRGSSRRRNLLRMDSSQQSSGDSEDQTSGQPSSLLQDSSPDVEWTAIDSYSSESPNMSDEDSTLETAEDPFNTSSLFHHTGIGTGTSHLVSNKVTVSCMIWEGGEVKKAGLSVLDISSAIISKVEHSADSMDYLFLGLSLSLTVSLLPLAYRAIALSGDSPVIEVLNQIQSLHTSVSNLPKSFVQSSYLELIIFLGGPLVRFVWAAQFFFLLAVAERTFKQRFLLSKLFCYLTSARRARQNDLPHFRLNKVRYEILNKKFRAAQKTLDREVSHVTMAATELDRSFICGETSPSNISQLIGGVVEKLSIMKRKCFHIHSENELSAKYGFCYRSCETFHSVLNHVPSHLMATQADESISEELDAARMCKRRVEHLLAAESPNEVLVNLWKKQRLDRMLVEYFLRCGYYETAKKLSKHSNIEDLTNIDVFLVSKEVEESLARRETCRCLSWCHDNKSRLRKLKSSLEFNLRRQEFIELIKSQKRLQAVLHARKYFTGLEDEHLIDIQQCMALLAFPTNTEISPYCELLSEDRWNHLIEQFRSENFKLYQLSSQSVFTVALQAGLSALKTPYPFLTDDSRLLRQKTFIRVDYFNRGFEPGSLGLAHISLPRFHPHTELLMDDLDSAPPIPSPRWR</sequence>
<evidence type="ECO:0000313" key="9">
    <source>
        <dbReference type="EMBL" id="CAD7251220.1"/>
    </source>
</evidence>
<dbReference type="EMBL" id="CAJPEV010003372">
    <property type="protein sequence ID" value="CAG0899609.1"/>
    <property type="molecule type" value="Genomic_DNA"/>
</dbReference>
<feature type="transmembrane region" description="Helical" evidence="7">
    <location>
        <begin position="59"/>
        <end position="79"/>
    </location>
</feature>
<evidence type="ECO:0000256" key="3">
    <source>
        <dbReference type="ARBA" id="ARBA00022989"/>
    </source>
</evidence>
<dbReference type="Pfam" id="PF12129">
    <property type="entry name" value="PHTF1-2_N"/>
    <property type="match status" value="1"/>
</dbReference>
<keyword evidence="2 7" id="KW-0812">Transmembrane</keyword>
<feature type="transmembrane region" description="Helical" evidence="7">
    <location>
        <begin position="131"/>
        <end position="150"/>
    </location>
</feature>
<dbReference type="InterPro" id="IPR039775">
    <property type="entry name" value="PHTF1/2"/>
</dbReference>
<feature type="compositionally biased region" description="Polar residues" evidence="6">
    <location>
        <begin position="172"/>
        <end position="181"/>
    </location>
</feature>
<feature type="compositionally biased region" description="Low complexity" evidence="6">
    <location>
        <begin position="162"/>
        <end position="171"/>
    </location>
</feature>
<dbReference type="InterPro" id="IPR021980">
    <property type="entry name" value="PHTF1/2_N"/>
</dbReference>
<dbReference type="InterPro" id="IPR024964">
    <property type="entry name" value="CTLH/CRA"/>
</dbReference>
<dbReference type="GO" id="GO:0016020">
    <property type="term" value="C:membrane"/>
    <property type="evidence" value="ECO:0007669"/>
    <property type="project" value="UniProtKB-SubCell"/>
</dbReference>
<keyword evidence="3 7" id="KW-1133">Transmembrane helix</keyword>
<dbReference type="Pfam" id="PF10607">
    <property type="entry name" value="CTLH"/>
    <property type="match status" value="1"/>
</dbReference>
<feature type="domain" description="CTLH" evidence="8">
    <location>
        <begin position="829"/>
        <end position="886"/>
    </location>
</feature>
<feature type="region of interest" description="Disordered" evidence="6">
    <location>
        <begin position="299"/>
        <end position="443"/>
    </location>
</feature>
<dbReference type="SMART" id="SM00668">
    <property type="entry name" value="CTLH"/>
    <property type="match status" value="1"/>
</dbReference>
<name>A0A7R9FQD9_9CRUS</name>
<evidence type="ECO:0000256" key="1">
    <source>
        <dbReference type="ARBA" id="ARBA00004141"/>
    </source>
</evidence>
<dbReference type="PROSITE" id="PS50896">
    <property type="entry name" value="LISH"/>
    <property type="match status" value="1"/>
</dbReference>
<evidence type="ECO:0000313" key="10">
    <source>
        <dbReference type="Proteomes" id="UP000677054"/>
    </source>
</evidence>
<evidence type="ECO:0000256" key="2">
    <source>
        <dbReference type="ARBA" id="ARBA00022692"/>
    </source>
</evidence>
<feature type="region of interest" description="Disordered" evidence="6">
    <location>
        <begin position="162"/>
        <end position="215"/>
    </location>
</feature>
<dbReference type="InterPro" id="IPR006595">
    <property type="entry name" value="CTLH_C"/>
</dbReference>
<dbReference type="InterPro" id="IPR006594">
    <property type="entry name" value="LisH"/>
</dbReference>
<protein>
    <recommendedName>
        <fullName evidence="8">CTLH domain-containing protein</fullName>
    </recommendedName>
</protein>